<evidence type="ECO:0000313" key="2">
    <source>
        <dbReference type="EMBL" id="KAE9540059.1"/>
    </source>
</evidence>
<dbReference type="Proteomes" id="UP000475862">
    <property type="component" value="Unassembled WGS sequence"/>
</dbReference>
<evidence type="ECO:0000313" key="3">
    <source>
        <dbReference type="Proteomes" id="UP000475862"/>
    </source>
</evidence>
<protein>
    <submittedName>
        <fullName evidence="2">Uncharacterized protein</fullName>
    </submittedName>
</protein>
<keyword evidence="3" id="KW-1185">Reference proteome</keyword>
<name>A0A6G0TYN6_APHGL</name>
<reference evidence="2 3" key="1">
    <citation type="submission" date="2019-08" db="EMBL/GenBank/DDBJ databases">
        <title>The genome of the soybean aphid Biotype 1, its phylome, world population structure and adaptation to the North American continent.</title>
        <authorList>
            <person name="Giordano R."/>
            <person name="Donthu R.K."/>
            <person name="Hernandez A.G."/>
            <person name="Wright C.L."/>
            <person name="Zimin A.V."/>
        </authorList>
    </citation>
    <scope>NUCLEOTIDE SEQUENCE [LARGE SCALE GENOMIC DNA]</scope>
    <source>
        <tissue evidence="2">Whole aphids</tissue>
    </source>
</reference>
<comment type="caution">
    <text evidence="2">The sequence shown here is derived from an EMBL/GenBank/DDBJ whole genome shotgun (WGS) entry which is preliminary data.</text>
</comment>
<keyword evidence="1" id="KW-0472">Membrane</keyword>
<proteinExistence type="predicted"/>
<dbReference type="AlphaFoldDB" id="A0A6G0TYN6"/>
<sequence length="300" mass="34589">YIITNLNINYFNSLTMTRIVIVINLDSKHRTKIKLIQLKKTIISTCLKALGSYCYFLQKNTYLQWYINKMNLSMIYSQNNIKHHLCGRSKTREIEKNDLQQLISAIRALLPKITKTHINLHSFFCIICCIPKVNLMVFKPMNFALSNHLIVIGNHIIRKFLFNLNSTSIKIVNICSLVVECVYAEIKIMIFFFFLKEPVNVTCIIIIIFYFAEYGVIVRPLFGSHTSGPECSSITFFTFSKMSSNESPFTIASREDALINMVIGYRSAACKRLIALELTSRMQSTSWTEARDVPYKLSLN</sequence>
<dbReference type="EMBL" id="VYZN01000014">
    <property type="protein sequence ID" value="KAE9540059.1"/>
    <property type="molecule type" value="Genomic_DNA"/>
</dbReference>
<evidence type="ECO:0000256" key="1">
    <source>
        <dbReference type="SAM" id="Phobius"/>
    </source>
</evidence>
<accession>A0A6G0TYN6</accession>
<feature type="transmembrane region" description="Helical" evidence="1">
    <location>
        <begin position="199"/>
        <end position="217"/>
    </location>
</feature>
<keyword evidence="1" id="KW-1133">Transmembrane helix</keyword>
<organism evidence="2 3">
    <name type="scientific">Aphis glycines</name>
    <name type="common">Soybean aphid</name>
    <dbReference type="NCBI Taxonomy" id="307491"/>
    <lineage>
        <taxon>Eukaryota</taxon>
        <taxon>Metazoa</taxon>
        <taxon>Ecdysozoa</taxon>
        <taxon>Arthropoda</taxon>
        <taxon>Hexapoda</taxon>
        <taxon>Insecta</taxon>
        <taxon>Pterygota</taxon>
        <taxon>Neoptera</taxon>
        <taxon>Paraneoptera</taxon>
        <taxon>Hemiptera</taxon>
        <taxon>Sternorrhyncha</taxon>
        <taxon>Aphidomorpha</taxon>
        <taxon>Aphidoidea</taxon>
        <taxon>Aphididae</taxon>
        <taxon>Aphidini</taxon>
        <taxon>Aphis</taxon>
        <taxon>Aphis</taxon>
    </lineage>
</organism>
<feature type="non-terminal residue" evidence="2">
    <location>
        <position position="1"/>
    </location>
</feature>
<gene>
    <name evidence="2" type="ORF">AGLY_005311</name>
</gene>
<keyword evidence="1" id="KW-0812">Transmembrane</keyword>